<dbReference type="PANTHER" id="PTHR21964">
    <property type="entry name" value="BREAST CANCER METASTASIS-SUPPRESSOR 1"/>
    <property type="match status" value="1"/>
</dbReference>
<feature type="region of interest" description="Disordered" evidence="6">
    <location>
        <begin position="158"/>
        <end position="179"/>
    </location>
</feature>
<name>R7ULC4_CAPTE</name>
<dbReference type="OMA" id="YERRWYH"/>
<reference evidence="7 9" key="2">
    <citation type="journal article" date="2013" name="Nature">
        <title>Insights into bilaterian evolution from three spiralian genomes.</title>
        <authorList>
            <person name="Simakov O."/>
            <person name="Marletaz F."/>
            <person name="Cho S.J."/>
            <person name="Edsinger-Gonzales E."/>
            <person name="Havlak P."/>
            <person name="Hellsten U."/>
            <person name="Kuo D.H."/>
            <person name="Larsson T."/>
            <person name="Lv J."/>
            <person name="Arendt D."/>
            <person name="Savage R."/>
            <person name="Osoegawa K."/>
            <person name="de Jong P."/>
            <person name="Grimwood J."/>
            <person name="Chapman J.A."/>
            <person name="Shapiro H."/>
            <person name="Aerts A."/>
            <person name="Otillar R.P."/>
            <person name="Terry A.Y."/>
            <person name="Boore J.L."/>
            <person name="Grigoriev I.V."/>
            <person name="Lindberg D.R."/>
            <person name="Seaver E.C."/>
            <person name="Weisblat D.A."/>
            <person name="Putnam N.H."/>
            <person name="Rokhsar D.S."/>
        </authorList>
    </citation>
    <scope>NUCLEOTIDE SEQUENCE</scope>
    <source>
        <strain evidence="7 9">I ESC-2004</strain>
    </source>
</reference>
<evidence type="ECO:0000313" key="8">
    <source>
        <dbReference type="EnsemblMetazoa" id="CapteP178141"/>
    </source>
</evidence>
<evidence type="ECO:0000256" key="2">
    <source>
        <dbReference type="ARBA" id="ARBA00022491"/>
    </source>
</evidence>
<evidence type="ECO:0000313" key="9">
    <source>
        <dbReference type="Proteomes" id="UP000014760"/>
    </source>
</evidence>
<evidence type="ECO:0000256" key="1">
    <source>
        <dbReference type="ARBA" id="ARBA00004123"/>
    </source>
</evidence>
<dbReference type="GO" id="GO:0005654">
    <property type="term" value="C:nucleoplasm"/>
    <property type="evidence" value="ECO:0007669"/>
    <property type="project" value="UniProtKB-ARBA"/>
</dbReference>
<dbReference type="EMBL" id="AMQN01008254">
    <property type="status" value="NOT_ANNOTATED_CDS"/>
    <property type="molecule type" value="Genomic_DNA"/>
</dbReference>
<dbReference type="HOGENOM" id="CLU_050862_0_0_1"/>
<evidence type="ECO:0000256" key="4">
    <source>
        <dbReference type="ARBA" id="ARBA00023163"/>
    </source>
</evidence>
<dbReference type="OrthoDB" id="70376at2759"/>
<evidence type="ECO:0000256" key="5">
    <source>
        <dbReference type="ARBA" id="ARBA00023242"/>
    </source>
</evidence>
<keyword evidence="3" id="KW-0805">Transcription regulation</keyword>
<keyword evidence="4" id="KW-0804">Transcription</keyword>
<keyword evidence="9" id="KW-1185">Reference proteome</keyword>
<dbReference type="FunCoup" id="R7ULC4">
    <property type="interactions" value="1701"/>
</dbReference>
<proteinExistence type="predicted"/>
<comment type="subcellular location">
    <subcellularLocation>
        <location evidence="1">Nucleus</location>
    </subcellularLocation>
</comment>
<dbReference type="Proteomes" id="UP000014760">
    <property type="component" value="Unassembled WGS sequence"/>
</dbReference>
<dbReference type="SMART" id="SM01401">
    <property type="entry name" value="Sds3"/>
    <property type="match status" value="1"/>
</dbReference>
<protein>
    <recommendedName>
        <fullName evidence="10">Sin3 histone deacetylase corepressor complex component SDS3</fullName>
    </recommendedName>
</protein>
<evidence type="ECO:0008006" key="10">
    <source>
        <dbReference type="Google" id="ProtNLM"/>
    </source>
</evidence>
<dbReference type="AlphaFoldDB" id="R7ULC4"/>
<evidence type="ECO:0000256" key="3">
    <source>
        <dbReference type="ARBA" id="ARBA00023015"/>
    </source>
</evidence>
<reference evidence="8" key="3">
    <citation type="submission" date="2015-06" db="UniProtKB">
        <authorList>
            <consortium name="EnsemblMetazoa"/>
        </authorList>
    </citation>
    <scope>IDENTIFICATION</scope>
</reference>
<dbReference type="EMBL" id="KB302616">
    <property type="protein sequence ID" value="ELU04052.1"/>
    <property type="molecule type" value="Genomic_DNA"/>
</dbReference>
<dbReference type="Gene3D" id="1.20.5.1500">
    <property type="match status" value="1"/>
</dbReference>
<keyword evidence="5" id="KW-0539">Nucleus</keyword>
<dbReference type="InterPro" id="IPR013907">
    <property type="entry name" value="Sds3"/>
</dbReference>
<reference evidence="9" key="1">
    <citation type="submission" date="2012-12" db="EMBL/GenBank/DDBJ databases">
        <authorList>
            <person name="Hellsten U."/>
            <person name="Grimwood J."/>
            <person name="Chapman J.A."/>
            <person name="Shapiro H."/>
            <person name="Aerts A."/>
            <person name="Otillar R.P."/>
            <person name="Terry A.Y."/>
            <person name="Boore J.L."/>
            <person name="Simakov O."/>
            <person name="Marletaz F."/>
            <person name="Cho S.-J."/>
            <person name="Edsinger-Gonzales E."/>
            <person name="Havlak P."/>
            <person name="Kuo D.-H."/>
            <person name="Larsson T."/>
            <person name="Lv J."/>
            <person name="Arendt D."/>
            <person name="Savage R."/>
            <person name="Osoegawa K."/>
            <person name="de Jong P."/>
            <person name="Lindberg D.R."/>
            <person name="Seaver E.C."/>
            <person name="Weisblat D.A."/>
            <person name="Putnam N.H."/>
            <person name="Grigoriev I.V."/>
            <person name="Rokhsar D.S."/>
        </authorList>
    </citation>
    <scope>NUCLEOTIDE SEQUENCE</scope>
    <source>
        <strain evidence="9">I ESC-2004</strain>
    </source>
</reference>
<evidence type="ECO:0000256" key="6">
    <source>
        <dbReference type="SAM" id="MobiDB-lite"/>
    </source>
</evidence>
<dbReference type="GO" id="GO:0010468">
    <property type="term" value="P:regulation of gene expression"/>
    <property type="evidence" value="ECO:0007669"/>
    <property type="project" value="UniProtKB-ARBA"/>
</dbReference>
<organism evidence="7">
    <name type="scientific">Capitella teleta</name>
    <name type="common">Polychaete worm</name>
    <dbReference type="NCBI Taxonomy" id="283909"/>
    <lineage>
        <taxon>Eukaryota</taxon>
        <taxon>Metazoa</taxon>
        <taxon>Spiralia</taxon>
        <taxon>Lophotrochozoa</taxon>
        <taxon>Annelida</taxon>
        <taxon>Polychaeta</taxon>
        <taxon>Sedentaria</taxon>
        <taxon>Scolecida</taxon>
        <taxon>Capitellidae</taxon>
        <taxon>Capitella</taxon>
    </lineage>
</organism>
<sequence length="304" mass="35690">MTRIGSLYFLHYYLTDTEDASETDMISKEEEFTGIKEQMYQDKLAQLKQQLQQLKNGTLPEYMKKLKKIDQQYKERLRYNEIWLNYEAGYPILMNLHLERVENDYINEKKNTASEFEVKKIELKENLILELEDKRRHVDGDRVCLELTGDSMDVKPASTRKLRRRPNDPMPVPEKRRKASPAQLNILLGDDEIQEDLRLLNKICGKPLSKKPVHSPIVHPLQSHVEEHVCEARIEDGRLHYEKKWFSRGQPVFIENKEAGKVGAVITAVGTAEIWLRKISDNAKLRIYVKQLQNGKYSLRRRNS</sequence>
<dbReference type="STRING" id="283909.R7ULC4"/>
<gene>
    <name evidence="7" type="ORF">CAPTEDRAFT_178141</name>
</gene>
<keyword evidence="2" id="KW-0678">Repressor</keyword>
<accession>R7ULC4</accession>
<dbReference type="EnsemblMetazoa" id="CapteT178141">
    <property type="protein sequence ID" value="CapteP178141"/>
    <property type="gene ID" value="CapteG178141"/>
</dbReference>
<dbReference type="Pfam" id="PF08598">
    <property type="entry name" value="Sds3"/>
    <property type="match status" value="1"/>
</dbReference>
<evidence type="ECO:0000313" key="7">
    <source>
        <dbReference type="EMBL" id="ELU04052.1"/>
    </source>
</evidence>